<organism evidence="1">
    <name type="scientific">Ixodes scapularis</name>
    <name type="common">Black-legged tick</name>
    <name type="synonym">Deer tick</name>
    <dbReference type="NCBI Taxonomy" id="6945"/>
    <lineage>
        <taxon>Eukaryota</taxon>
        <taxon>Metazoa</taxon>
        <taxon>Ecdysozoa</taxon>
        <taxon>Arthropoda</taxon>
        <taxon>Chelicerata</taxon>
        <taxon>Arachnida</taxon>
        <taxon>Acari</taxon>
        <taxon>Parasitiformes</taxon>
        <taxon>Ixodida</taxon>
        <taxon>Ixodoidea</taxon>
        <taxon>Ixodidae</taxon>
        <taxon>Ixodinae</taxon>
        <taxon>Ixodes</taxon>
    </lineage>
</organism>
<evidence type="ECO:0000313" key="1">
    <source>
        <dbReference type="EMBL" id="MOY42579.1"/>
    </source>
</evidence>
<name>A0A4D5RZT6_IXOSC</name>
<sequence>MSATQRAVGRFLSFLVSFHFEASRAVAEGGRPGTIGPVRAAGDVWHARRSASLYIMQRMARESLVALVESNASHSGEMALAICCSAHIVFVLEKSPPLL</sequence>
<protein>
    <submittedName>
        <fullName evidence="1">Putative secreted protein</fullName>
    </submittedName>
</protein>
<dbReference type="EMBL" id="GHJT01008608">
    <property type="protein sequence ID" value="MOY42579.1"/>
    <property type="molecule type" value="Transcribed_RNA"/>
</dbReference>
<dbReference type="AlphaFoldDB" id="A0A4D5RZT6"/>
<accession>A0A4D5RZT6</accession>
<proteinExistence type="predicted"/>
<reference evidence="1" key="1">
    <citation type="submission" date="2019-04" db="EMBL/GenBank/DDBJ databases">
        <title>An insight into the mialome of Ixodes scapularis.</title>
        <authorList>
            <person name="Ribeiro J.M."/>
            <person name="Mather T.N."/>
            <person name="Karim S."/>
        </authorList>
    </citation>
    <scope>NUCLEOTIDE SEQUENCE</scope>
</reference>